<gene>
    <name evidence="2" type="ORF">EI684_07600</name>
</gene>
<comment type="caution">
    <text evidence="2">The sequence shown here is derived from an EMBL/GenBank/DDBJ whole genome shotgun (WGS) entry which is preliminary data.</text>
</comment>
<keyword evidence="1" id="KW-0472">Membrane</keyword>
<feature type="transmembrane region" description="Helical" evidence="1">
    <location>
        <begin position="138"/>
        <end position="155"/>
    </location>
</feature>
<feature type="transmembrane region" description="Helical" evidence="1">
    <location>
        <begin position="194"/>
        <end position="223"/>
    </location>
</feature>
<dbReference type="AlphaFoldDB" id="A0A426U323"/>
<evidence type="ECO:0000313" key="2">
    <source>
        <dbReference type="EMBL" id="RRR74185.1"/>
    </source>
</evidence>
<protein>
    <recommendedName>
        <fullName evidence="4">YfhO family protein</fullName>
    </recommendedName>
</protein>
<feature type="transmembrane region" description="Helical" evidence="1">
    <location>
        <begin position="342"/>
        <end position="362"/>
    </location>
</feature>
<proteinExistence type="predicted"/>
<organism evidence="2 3">
    <name type="scientific">Candidatus Viridilinea halotolerans</name>
    <dbReference type="NCBI Taxonomy" id="2491704"/>
    <lineage>
        <taxon>Bacteria</taxon>
        <taxon>Bacillati</taxon>
        <taxon>Chloroflexota</taxon>
        <taxon>Chloroflexia</taxon>
        <taxon>Chloroflexales</taxon>
        <taxon>Chloroflexineae</taxon>
        <taxon>Oscillochloridaceae</taxon>
        <taxon>Candidatus Viridilinea</taxon>
    </lineage>
</organism>
<dbReference type="Proteomes" id="UP000280307">
    <property type="component" value="Unassembled WGS sequence"/>
</dbReference>
<name>A0A426U323_9CHLR</name>
<feature type="transmembrane region" description="Helical" evidence="1">
    <location>
        <begin position="420"/>
        <end position="440"/>
    </location>
</feature>
<feature type="transmembrane region" description="Helical" evidence="1">
    <location>
        <begin position="21"/>
        <end position="39"/>
    </location>
</feature>
<feature type="transmembrane region" description="Helical" evidence="1">
    <location>
        <begin position="167"/>
        <end position="182"/>
    </location>
</feature>
<dbReference type="EMBL" id="RSAS01000290">
    <property type="protein sequence ID" value="RRR74185.1"/>
    <property type="molecule type" value="Genomic_DNA"/>
</dbReference>
<evidence type="ECO:0008006" key="4">
    <source>
        <dbReference type="Google" id="ProtNLM"/>
    </source>
</evidence>
<evidence type="ECO:0000313" key="3">
    <source>
        <dbReference type="Proteomes" id="UP000280307"/>
    </source>
</evidence>
<accession>A0A426U323</accession>
<keyword evidence="1" id="KW-0812">Transmembrane</keyword>
<feature type="transmembrane region" description="Helical" evidence="1">
    <location>
        <begin position="112"/>
        <end position="131"/>
    </location>
</feature>
<sequence>MAEQHSQQSRWQTFFTHSGVLALYTLAALFISWPMVRYFTTGVIGAEHGVDAYQGTWNLWWVATALSSGRLPFFTNILYYPTGVDLFWQTSQVAHGITALPITLLLGPRAGFNWTVLLSFVLGGYLTFLFVREVTGNTLGALVGGMVFAFSPYHVQRMVDGPVEVTSIHWVPLYLFALYFHLERPTWWRSLLCGLLLVWVGLGGWYYGLFCVITTGLAAGVWLVVPGPGQPWRWPDRAAWVRAIWAGTPALWWVLLIAPQLQGLVSEPDKLWDMREIHAWRSADLLDFFLPNPLHPLWGEAIWAAREERYPGAVIWNVALGWVGLALGLVGAITAWPQVRRWVALIALSLLLAMGPTLRVAGYDTGLPLPFMLLQDFPGIRSGQRPSHIMVVASVLLGILVAYGFAWLTRRMTMRAAGGLAAGLIALLLTFDAYAGPMLIQQREVHPFYRTLGPPPFDVEGQPQGAVMPLPLYIQVNRSENLTTQMVHRWPILGGYLARPPAYTFSRYAPGLREIEGYPLVTNDIFSPGWPTLGQQSFAAYDVRYVTLDLTVGRTEYFARVRATAKELGFGPPIVADADLEVYRVPETWPVGSLGYLGEGWQGLEEQMPYRWRWIGERAELRLFNPLEQPQITTLSMRMVSHDEPRLLEMRLDDMPAGEILVAAHEPSSYQVRFMLPSGSHALTLHAPATPDPERSNEAISIRFFRIEFKFDS</sequence>
<feature type="transmembrane region" description="Helical" evidence="1">
    <location>
        <begin position="314"/>
        <end position="336"/>
    </location>
</feature>
<feature type="transmembrane region" description="Helical" evidence="1">
    <location>
        <begin position="389"/>
        <end position="408"/>
    </location>
</feature>
<keyword evidence="1" id="KW-1133">Transmembrane helix</keyword>
<reference evidence="2 3" key="1">
    <citation type="submission" date="2018-12" db="EMBL/GenBank/DDBJ databases">
        <title>Genome Sequence of Candidatus Viridilinea halotolerans isolated from saline sulfide-rich spring.</title>
        <authorList>
            <person name="Grouzdev D.S."/>
            <person name="Burganskaya E.I."/>
            <person name="Krutkina M.S."/>
            <person name="Sukhacheva M.V."/>
            <person name="Gorlenko V.M."/>
        </authorList>
    </citation>
    <scope>NUCLEOTIDE SEQUENCE [LARGE SCALE GENOMIC DNA]</scope>
    <source>
        <strain evidence="2">Chok-6</strain>
    </source>
</reference>
<evidence type="ECO:0000256" key="1">
    <source>
        <dbReference type="SAM" id="Phobius"/>
    </source>
</evidence>